<dbReference type="GO" id="GO:0004349">
    <property type="term" value="F:glutamate 5-kinase activity"/>
    <property type="evidence" value="ECO:0007669"/>
    <property type="project" value="UniProtKB-EC"/>
</dbReference>
<keyword evidence="6 10" id="KW-0418">Kinase</keyword>
<evidence type="ECO:0000259" key="8">
    <source>
        <dbReference type="Pfam" id="PF00696"/>
    </source>
</evidence>
<sequence>MRDGINDGTGNRVVIKVGTSSLITRGKVDPVKLDTLCATVSKGIEAGLAPVLVTSGAIALGRTKHSTLAQDTTEARQTAAALGQGVLYSALHARFTAYSLETGQIMLTPHDLIAPERGGGVRRTLDLMRSLGMVPIVNENDALGVRNNDVLAALLSGFIEARLLLLLTNVAGLYDGNPLLGGDAARIAEVTGPISEIEAVAEGSTGDGGTGGMLVKLSACWIATHAGVRTVVADAMDSTALIAAFRGDKVAGTVFPPRTSHSVSPDLRRLWRAFRTPPSGSVVCDAAGQQAIESGRALRGGNVDAIRGSFESGDVVDIVGSDSRMIARGSVRLSSAEAGAGGWSASALFNDCDYVRILGG</sequence>
<dbReference type="Gene3D" id="2.30.130.10">
    <property type="entry name" value="PUA domain"/>
    <property type="match status" value="1"/>
</dbReference>
<dbReference type="PIRSF" id="PIRSF000729">
    <property type="entry name" value="GK"/>
    <property type="match status" value="1"/>
</dbReference>
<dbReference type="GO" id="GO:0005524">
    <property type="term" value="F:ATP binding"/>
    <property type="evidence" value="ECO:0007669"/>
    <property type="project" value="UniProtKB-KW"/>
</dbReference>
<dbReference type="SUPFAM" id="SSF53633">
    <property type="entry name" value="Carbamate kinase-like"/>
    <property type="match status" value="1"/>
</dbReference>
<evidence type="ECO:0000256" key="5">
    <source>
        <dbReference type="ARBA" id="ARBA00022741"/>
    </source>
</evidence>
<keyword evidence="1" id="KW-0963">Cytoplasm</keyword>
<dbReference type="NCBIfam" id="TIGR01027">
    <property type="entry name" value="proB"/>
    <property type="match status" value="1"/>
</dbReference>
<dbReference type="PANTHER" id="PTHR43654">
    <property type="entry name" value="GLUTAMATE 5-KINASE"/>
    <property type="match status" value="1"/>
</dbReference>
<dbReference type="InterPro" id="IPR001048">
    <property type="entry name" value="Asp/Glu/Uridylate_kinase"/>
</dbReference>
<dbReference type="GO" id="GO:0008652">
    <property type="term" value="P:amino acid biosynthetic process"/>
    <property type="evidence" value="ECO:0007669"/>
    <property type="project" value="UniProtKB-KW"/>
</dbReference>
<reference evidence="11 13" key="2">
    <citation type="submission" date="2022-10" db="EMBL/GenBank/DDBJ databases">
        <title>The complete genomes of actinobacterial strains from the NBC collection.</title>
        <authorList>
            <person name="Joergensen T.S."/>
            <person name="Alvarez Arevalo M."/>
            <person name="Sterndorff E.B."/>
            <person name="Faurdal D."/>
            <person name="Vuksanovic O."/>
            <person name="Mourched A.-S."/>
            <person name="Charusanti P."/>
            <person name="Shaw S."/>
            <person name="Blin K."/>
            <person name="Weber T."/>
        </authorList>
    </citation>
    <scope>NUCLEOTIDE SEQUENCE [LARGE SCALE GENOMIC DNA]</scope>
    <source>
        <strain evidence="11 13">NBC 01809</strain>
    </source>
</reference>
<reference evidence="10 12" key="1">
    <citation type="submission" date="2016-06" db="EMBL/GenBank/DDBJ databases">
        <authorList>
            <person name="Kjaerup R.B."/>
            <person name="Dalgaard T.S."/>
            <person name="Juul-Madsen H.R."/>
        </authorList>
    </citation>
    <scope>NUCLEOTIDE SEQUENCE [LARGE SCALE GENOMIC DNA]</scope>
    <source>
        <strain evidence="10 12">DSM 43363</strain>
    </source>
</reference>
<protein>
    <submittedName>
        <fullName evidence="10">Glutamate 5-kinase</fullName>
        <ecNumber evidence="11">2.7.2.11</ecNumber>
    </submittedName>
</protein>
<dbReference type="Proteomes" id="UP001334804">
    <property type="component" value="Chromosome"/>
</dbReference>
<keyword evidence="2" id="KW-0028">Amino-acid biosynthesis</keyword>
<keyword evidence="4 11" id="KW-0808">Transferase</keyword>
<dbReference type="InterPro" id="IPR001057">
    <property type="entry name" value="Glu/AcGlu_kinase"/>
</dbReference>
<evidence type="ECO:0000313" key="10">
    <source>
        <dbReference type="EMBL" id="SCL73421.1"/>
    </source>
</evidence>
<accession>A0A1C6W4K3</accession>
<evidence type="ECO:0000256" key="3">
    <source>
        <dbReference type="ARBA" id="ARBA00022650"/>
    </source>
</evidence>
<dbReference type="Pfam" id="PF00696">
    <property type="entry name" value="AA_kinase"/>
    <property type="match status" value="1"/>
</dbReference>
<feature type="domain" description="PUA" evidence="9">
    <location>
        <begin position="280"/>
        <end position="338"/>
    </location>
</feature>
<evidence type="ECO:0000313" key="13">
    <source>
        <dbReference type="Proteomes" id="UP001334804"/>
    </source>
</evidence>
<dbReference type="Gene3D" id="3.40.1160.10">
    <property type="entry name" value="Acetylglutamate kinase-like"/>
    <property type="match status" value="1"/>
</dbReference>
<keyword evidence="3" id="KW-0641">Proline biosynthesis</keyword>
<gene>
    <name evidence="11" type="primary">proB</name>
    <name evidence="10" type="ORF">GA0070608_5704</name>
    <name evidence="11" type="ORF">OIE14_00155</name>
</gene>
<proteinExistence type="predicted"/>
<dbReference type="RefSeq" id="WP_091631918.1">
    <property type="nucleotide sequence ID" value="NZ_CP109071.1"/>
</dbReference>
<dbReference type="PROSITE" id="PS50890">
    <property type="entry name" value="PUA"/>
    <property type="match status" value="1"/>
</dbReference>
<dbReference type="Proteomes" id="UP000199343">
    <property type="component" value="Unassembled WGS sequence"/>
</dbReference>
<dbReference type="EMBL" id="CP109071">
    <property type="protein sequence ID" value="WSA32555.1"/>
    <property type="molecule type" value="Genomic_DNA"/>
</dbReference>
<feature type="domain" description="Aspartate/glutamate/uridylate kinase" evidence="8">
    <location>
        <begin position="11"/>
        <end position="233"/>
    </location>
</feature>
<dbReference type="PANTHER" id="PTHR43654:SF1">
    <property type="entry name" value="ISOPENTENYL PHOSPHATE KINASE"/>
    <property type="match status" value="1"/>
</dbReference>
<dbReference type="Pfam" id="PF01472">
    <property type="entry name" value="PUA"/>
    <property type="match status" value="1"/>
</dbReference>
<dbReference type="EMBL" id="FMIC01000002">
    <property type="protein sequence ID" value="SCL73421.1"/>
    <property type="molecule type" value="Genomic_DNA"/>
</dbReference>
<dbReference type="OrthoDB" id="4221246at2"/>
<dbReference type="InterPro" id="IPR036974">
    <property type="entry name" value="PUA_sf"/>
</dbReference>
<dbReference type="GO" id="GO:0005829">
    <property type="term" value="C:cytosol"/>
    <property type="evidence" value="ECO:0007669"/>
    <property type="project" value="TreeGrafter"/>
</dbReference>
<organism evidence="10 12">
    <name type="scientific">Micromonospora peucetia</name>
    <dbReference type="NCBI Taxonomy" id="47871"/>
    <lineage>
        <taxon>Bacteria</taxon>
        <taxon>Bacillati</taxon>
        <taxon>Actinomycetota</taxon>
        <taxon>Actinomycetes</taxon>
        <taxon>Micromonosporales</taxon>
        <taxon>Micromonosporaceae</taxon>
        <taxon>Micromonospora</taxon>
    </lineage>
</organism>
<dbReference type="AlphaFoldDB" id="A0A1C6W4K3"/>
<name>A0A1C6W4K3_9ACTN</name>
<dbReference type="EC" id="2.7.2.11" evidence="11"/>
<dbReference type="InterPro" id="IPR002478">
    <property type="entry name" value="PUA"/>
</dbReference>
<dbReference type="PRINTS" id="PR00474">
    <property type="entry name" value="GLU5KINASE"/>
</dbReference>
<evidence type="ECO:0000313" key="11">
    <source>
        <dbReference type="EMBL" id="WSA32555.1"/>
    </source>
</evidence>
<evidence type="ECO:0000256" key="1">
    <source>
        <dbReference type="ARBA" id="ARBA00022490"/>
    </source>
</evidence>
<evidence type="ECO:0000256" key="6">
    <source>
        <dbReference type="ARBA" id="ARBA00022777"/>
    </source>
</evidence>
<dbReference type="InterPro" id="IPR015947">
    <property type="entry name" value="PUA-like_sf"/>
</dbReference>
<evidence type="ECO:0000313" key="12">
    <source>
        <dbReference type="Proteomes" id="UP000199343"/>
    </source>
</evidence>
<dbReference type="STRING" id="47871.GA0070608_5704"/>
<dbReference type="InterPro" id="IPR011529">
    <property type="entry name" value="Glu_5kinase"/>
</dbReference>
<dbReference type="SUPFAM" id="SSF88697">
    <property type="entry name" value="PUA domain-like"/>
    <property type="match status" value="1"/>
</dbReference>
<evidence type="ECO:0000256" key="7">
    <source>
        <dbReference type="ARBA" id="ARBA00022840"/>
    </source>
</evidence>
<dbReference type="GO" id="GO:0003723">
    <property type="term" value="F:RNA binding"/>
    <property type="evidence" value="ECO:0007669"/>
    <property type="project" value="InterPro"/>
</dbReference>
<evidence type="ECO:0000256" key="2">
    <source>
        <dbReference type="ARBA" id="ARBA00022605"/>
    </source>
</evidence>
<keyword evidence="5" id="KW-0547">Nucleotide-binding</keyword>
<dbReference type="InterPro" id="IPR005715">
    <property type="entry name" value="Glu_5kinase/COase_Synthase"/>
</dbReference>
<evidence type="ECO:0000256" key="4">
    <source>
        <dbReference type="ARBA" id="ARBA00022679"/>
    </source>
</evidence>
<dbReference type="InterPro" id="IPR036393">
    <property type="entry name" value="AceGlu_kinase-like_sf"/>
</dbReference>
<keyword evidence="7" id="KW-0067">ATP-binding</keyword>
<evidence type="ECO:0000259" key="9">
    <source>
        <dbReference type="Pfam" id="PF01472"/>
    </source>
</evidence>
<keyword evidence="13" id="KW-1185">Reference proteome</keyword>